<comment type="caution">
    <text evidence="2">The sequence shown here is derived from an EMBL/GenBank/DDBJ whole genome shotgun (WGS) entry which is preliminary data.</text>
</comment>
<organism evidence="2 3">
    <name type="scientific">Tunturiibacter lichenicola</name>
    <dbReference type="NCBI Taxonomy" id="2051959"/>
    <lineage>
        <taxon>Bacteria</taxon>
        <taxon>Pseudomonadati</taxon>
        <taxon>Acidobacteriota</taxon>
        <taxon>Terriglobia</taxon>
        <taxon>Terriglobales</taxon>
        <taxon>Acidobacteriaceae</taxon>
        <taxon>Tunturiibacter</taxon>
    </lineage>
</organism>
<protein>
    <submittedName>
        <fullName evidence="2">Uncharacterized protein</fullName>
    </submittedName>
</protein>
<accession>A0A7Y9NK65</accession>
<dbReference type="EMBL" id="JACCCV010000001">
    <property type="protein sequence ID" value="NYF50808.1"/>
    <property type="molecule type" value="Genomic_DNA"/>
</dbReference>
<reference evidence="2 3" key="1">
    <citation type="submission" date="2020-07" db="EMBL/GenBank/DDBJ databases">
        <title>Genomic Encyclopedia of Type Strains, Phase IV (KMG-V): Genome sequencing to study the core and pangenomes of soil and plant-associated prokaryotes.</title>
        <authorList>
            <person name="Whitman W."/>
        </authorList>
    </citation>
    <scope>NUCLEOTIDE SEQUENCE [LARGE SCALE GENOMIC DNA]</scope>
    <source>
        <strain evidence="2 3">M8UP30</strain>
    </source>
</reference>
<gene>
    <name evidence="2" type="ORF">HDF12_001173</name>
</gene>
<name>A0A7Y9NK65_9BACT</name>
<evidence type="ECO:0000256" key="1">
    <source>
        <dbReference type="SAM" id="MobiDB-lite"/>
    </source>
</evidence>
<feature type="region of interest" description="Disordered" evidence="1">
    <location>
        <begin position="193"/>
        <end position="212"/>
    </location>
</feature>
<dbReference type="Proteomes" id="UP000534186">
    <property type="component" value="Unassembled WGS sequence"/>
</dbReference>
<dbReference type="AlphaFoldDB" id="A0A7Y9NK65"/>
<evidence type="ECO:0000313" key="2">
    <source>
        <dbReference type="EMBL" id="NYF50808.1"/>
    </source>
</evidence>
<evidence type="ECO:0000313" key="3">
    <source>
        <dbReference type="Proteomes" id="UP000534186"/>
    </source>
</evidence>
<sequence>MNIFLVLQMYVPMLSKSIFCAAIFISFFLLTNQSPAQQPASNTTINIDSTTADIVQARTFTSQYVLLANSRFKSDSPQYTQAYKLYAKAYSDYTAWNSYLASAIRSGRTKRLPSDPKYAKAASTASQSAAAFTNYVDVQTSQSKAITTALTALAGLGIDLWTKWSNKISAERTAAATAFTTDTKWQSWNEIVSGIPSGTAKPEPKATPTLNK</sequence>
<proteinExistence type="predicted"/>